<dbReference type="Proteomes" id="UP000053860">
    <property type="component" value="Unassembled WGS sequence"/>
</dbReference>
<accession>A0A101HFX8</accession>
<dbReference type="Gene3D" id="3.10.28.20">
    <property type="entry name" value="Acetamidase/Formamidase-like domains"/>
    <property type="match status" value="1"/>
</dbReference>
<organism evidence="2 3">
    <name type="scientific">Proteiniphilum acetatigenes</name>
    <dbReference type="NCBI Taxonomy" id="294710"/>
    <lineage>
        <taxon>Bacteria</taxon>
        <taxon>Pseudomonadati</taxon>
        <taxon>Bacteroidota</taxon>
        <taxon>Bacteroidia</taxon>
        <taxon>Bacteroidales</taxon>
        <taxon>Dysgonomonadaceae</taxon>
        <taxon>Proteiniphilum</taxon>
    </lineage>
</organism>
<dbReference type="AlphaFoldDB" id="A0A101HFX8"/>
<keyword evidence="1" id="KW-0732">Signal</keyword>
<comment type="caution">
    <text evidence="2">The sequence shown here is derived from an EMBL/GenBank/DDBJ whole genome shotgun (WGS) entry which is preliminary data.</text>
</comment>
<feature type="signal peptide" evidence="1">
    <location>
        <begin position="1"/>
        <end position="17"/>
    </location>
</feature>
<proteinExistence type="predicted"/>
<dbReference type="EMBL" id="LGGN01000348">
    <property type="protein sequence ID" value="KUK75868.1"/>
    <property type="molecule type" value="Genomic_DNA"/>
</dbReference>
<evidence type="ECO:0000313" key="3">
    <source>
        <dbReference type="Proteomes" id="UP000053860"/>
    </source>
</evidence>
<feature type="chain" id="PRO_5007096895" description="DUF3857 domain-containing protein" evidence="1">
    <location>
        <begin position="18"/>
        <end position="484"/>
    </location>
</feature>
<protein>
    <recommendedName>
        <fullName evidence="4">DUF3857 domain-containing protein</fullName>
    </recommendedName>
</protein>
<evidence type="ECO:0008006" key="4">
    <source>
        <dbReference type="Google" id="ProtNLM"/>
    </source>
</evidence>
<gene>
    <name evidence="2" type="ORF">XD92_1472</name>
</gene>
<evidence type="ECO:0000313" key="2">
    <source>
        <dbReference type="EMBL" id="KUK75868.1"/>
    </source>
</evidence>
<sequence>MKKGIVLLFLAVFCLQAQEPNIHTIRSSRDYYWGEATAAVAAEAQDQALADMIKKIAVTVITSFKDKTTETGGTIEEKVESILKTHSAATLKNVHFINRPEGMQIHSFAYMHKDELTKIYTARKQLAYELYKTALFHEESTLNLAQALKLLYFSRLLLQSVPEAQIIVDDVNLTVSIPEKINDICRNIRFKPILDETLDERERCVTLEVTYKNQPVSLLDFMFWDGSNQVSVQTRDGQANVTLYGSSVSFDDVDISIKYNYYECRKEIDAVYQLWNVVVHPEFNTAMKISLSPKRSIKDMFRPDPVAGVRLIQPEPFTDLEIPMPKVATAVEIFQASLNEPENVETLFQEDPFLNAKMKNFLKYNQPAVLSQLVEADVRPHWHGYEVRRIPVTNTYKTLNKQTTEYIVLDTDTSGQFMDLTTALNNHTYEQFVLGDSFIHEFMHRQTIIKFIEKYRTAYMTRDMDLIDKMFADNALIIVGRVVE</sequence>
<reference evidence="3" key="1">
    <citation type="journal article" date="2015" name="MBio">
        <title>Genome-Resolved Metagenomic Analysis Reveals Roles for Candidate Phyla and Other Microbial Community Members in Biogeochemical Transformations in Oil Reservoirs.</title>
        <authorList>
            <person name="Hu P."/>
            <person name="Tom L."/>
            <person name="Singh A."/>
            <person name="Thomas B.C."/>
            <person name="Baker B.J."/>
            <person name="Piceno Y.M."/>
            <person name="Andersen G.L."/>
            <person name="Banfield J.F."/>
        </authorList>
    </citation>
    <scope>NUCLEOTIDE SEQUENCE [LARGE SCALE GENOMIC DNA]</scope>
</reference>
<feature type="non-terminal residue" evidence="2">
    <location>
        <position position="484"/>
    </location>
</feature>
<name>A0A101HFX8_9BACT</name>
<evidence type="ECO:0000256" key="1">
    <source>
        <dbReference type="SAM" id="SignalP"/>
    </source>
</evidence>